<name>A0A481YYR8_9VIRU</name>
<reference evidence="1" key="1">
    <citation type="journal article" date="2019" name="MBio">
        <title>Virus Genomes from Deep Sea Sediments Expand the Ocean Megavirome and Support Independent Origins of Viral Gigantism.</title>
        <authorList>
            <person name="Backstrom D."/>
            <person name="Yutin N."/>
            <person name="Jorgensen S.L."/>
            <person name="Dharamshi J."/>
            <person name="Homa F."/>
            <person name="Zaremba-Niedwiedzka K."/>
            <person name="Spang A."/>
            <person name="Wolf Y.I."/>
            <person name="Koonin E.V."/>
            <person name="Ettema T.J."/>
        </authorList>
    </citation>
    <scope>NUCLEOTIDE SEQUENCE</scope>
</reference>
<gene>
    <name evidence="1" type="ORF">LCMAC202_06900</name>
</gene>
<organism evidence="1">
    <name type="scientific">Marseillevirus LCMAC202</name>
    <dbReference type="NCBI Taxonomy" id="2506606"/>
    <lineage>
        <taxon>Viruses</taxon>
        <taxon>Varidnaviria</taxon>
        <taxon>Bamfordvirae</taxon>
        <taxon>Nucleocytoviricota</taxon>
        <taxon>Megaviricetes</taxon>
        <taxon>Pimascovirales</taxon>
        <taxon>Pimascovirales incertae sedis</taxon>
        <taxon>Marseilleviridae</taxon>
    </lineage>
</organism>
<accession>A0A481YYR8</accession>
<sequence>MTRFVEYGRIDNTSAQPTKERSSISSLITGLWKGILTITMASFLWLVSFWHCDEDASPTELPTPDFSNYDPKEYQDLTDVQTREKLLTFLDLAIPDCGFTATANALEALDPRIHLCVAGKEYDMNVKSGDITIPVVVKDTPGADTSIIKVDSYENDLAEFEYI</sequence>
<dbReference type="EMBL" id="MK500386">
    <property type="protein sequence ID" value="QBK88328.1"/>
    <property type="molecule type" value="Genomic_DNA"/>
</dbReference>
<evidence type="ECO:0000313" key="1">
    <source>
        <dbReference type="EMBL" id="QBK88328.1"/>
    </source>
</evidence>
<proteinExistence type="predicted"/>
<protein>
    <submittedName>
        <fullName evidence="1">Uncharacterized protein</fullName>
    </submittedName>
</protein>